<organism evidence="7 8">
    <name type="scientific">Flavonifractor plautii 1_3_50AFAA</name>
    <dbReference type="NCBI Taxonomy" id="742738"/>
    <lineage>
        <taxon>Bacteria</taxon>
        <taxon>Bacillati</taxon>
        <taxon>Bacillota</taxon>
        <taxon>Clostridia</taxon>
        <taxon>Eubacteriales</taxon>
        <taxon>Oscillospiraceae</taxon>
        <taxon>Flavonifractor</taxon>
    </lineage>
</organism>
<dbReference type="AlphaFoldDB" id="A0A096B3E4"/>
<protein>
    <recommendedName>
        <fullName evidence="6">NlpC/P60 domain-containing protein</fullName>
    </recommendedName>
</protein>
<keyword evidence="3" id="KW-0378">Hydrolase</keyword>
<dbReference type="RefSeq" id="WP_009261261.1">
    <property type="nucleotide sequence ID" value="NZ_KN174166.1"/>
</dbReference>
<proteinExistence type="inferred from homology"/>
<dbReference type="Proteomes" id="UP000029585">
    <property type="component" value="Unassembled WGS sequence"/>
</dbReference>
<keyword evidence="5" id="KW-1133">Transmembrane helix</keyword>
<accession>A0A096B3E4</accession>
<keyword evidence="4" id="KW-0788">Thiol protease</keyword>
<evidence type="ECO:0000256" key="5">
    <source>
        <dbReference type="SAM" id="Phobius"/>
    </source>
</evidence>
<dbReference type="GO" id="GO:0006508">
    <property type="term" value="P:proteolysis"/>
    <property type="evidence" value="ECO:0007669"/>
    <property type="project" value="UniProtKB-KW"/>
</dbReference>
<evidence type="ECO:0000256" key="2">
    <source>
        <dbReference type="ARBA" id="ARBA00022670"/>
    </source>
</evidence>
<evidence type="ECO:0000259" key="6">
    <source>
        <dbReference type="PROSITE" id="PS51935"/>
    </source>
</evidence>
<evidence type="ECO:0000313" key="7">
    <source>
        <dbReference type="EMBL" id="KGF53605.1"/>
    </source>
</evidence>
<evidence type="ECO:0000256" key="1">
    <source>
        <dbReference type="ARBA" id="ARBA00007074"/>
    </source>
</evidence>
<evidence type="ECO:0000313" key="8">
    <source>
        <dbReference type="Proteomes" id="UP000029585"/>
    </source>
</evidence>
<reference evidence="7 8" key="1">
    <citation type="submission" date="2011-08" db="EMBL/GenBank/DDBJ databases">
        <title>The Genome Sequence of Clostridium orbiscindens 1_3_50AFAA.</title>
        <authorList>
            <consortium name="The Broad Institute Genome Sequencing Platform"/>
            <person name="Earl A."/>
            <person name="Ward D."/>
            <person name="Feldgarden M."/>
            <person name="Gevers D."/>
            <person name="Daigneault M."/>
            <person name="Strauss J."/>
            <person name="Allen-Vercoe E."/>
            <person name="Young S.K."/>
            <person name="Zeng Q."/>
            <person name="Gargeya S."/>
            <person name="Fitzgerald M."/>
            <person name="Haas B."/>
            <person name="Abouelleil A."/>
            <person name="Alvarado L."/>
            <person name="Arachchi H.M."/>
            <person name="Berlin A."/>
            <person name="Brown A."/>
            <person name="Chapman S.B."/>
            <person name="Chen Z."/>
            <person name="Dunbar C."/>
            <person name="Freedman E."/>
            <person name="Gearin G."/>
            <person name="Gellesch M."/>
            <person name="Goldberg J."/>
            <person name="Griggs A."/>
            <person name="Gujja S."/>
            <person name="Heiman D."/>
            <person name="Howarth C."/>
            <person name="Larson L."/>
            <person name="Lui A."/>
            <person name="MacDonald P.J.P."/>
            <person name="Montmayeur A."/>
            <person name="Murphy C."/>
            <person name="Neiman D."/>
            <person name="Pearson M."/>
            <person name="Priest M."/>
            <person name="Roberts A."/>
            <person name="Saif S."/>
            <person name="Shea T."/>
            <person name="Shenoy N."/>
            <person name="Sisk P."/>
            <person name="Stolte C."/>
            <person name="Sykes S."/>
            <person name="Wortman J."/>
            <person name="Nusbaum C."/>
            <person name="Birren B."/>
        </authorList>
    </citation>
    <scope>NUCLEOTIDE SEQUENCE [LARGE SCALE GENOMIC DNA]</scope>
    <source>
        <strain evidence="7 8">1_3_50AFAA</strain>
    </source>
</reference>
<sequence>MRAAADLTRHTAQAVRATAQTAAVTAKAAARSAVAAAKAVIAAAQALLSALAAGGGVVLALVVVVCLVGILIVSPFGIFFADGGNAPDAVSPSAAVAQLNRELADRLEELQSGGVYDGVEVHGQPPGWPEVLAVFAARTAGAADGVDVAVLDPERVDRLRTVFWDMTKITTQVETIEHTGTREDGGWTESILHITITPRTPDDMRVFYQFTDDQNEALDELLENRDLLAALAGDLTISDPDAKALLAALPEELSPERRAVVETACSLVGKVNYFWGGKSLVFGWDERWGTIQKVTAAGSSTTGTYRPYGMDCSGFVDWVFYNVTGGEYIIGHGGGATMQHNYCTEISWDEALPGDLVFYPGDEHVGIVGGRDENGELLIVHCAFSQDNVVITEKSGFVSIARPNYYSE</sequence>
<dbReference type="SUPFAM" id="SSF54001">
    <property type="entry name" value="Cysteine proteinases"/>
    <property type="match status" value="1"/>
</dbReference>
<keyword evidence="8" id="KW-1185">Reference proteome</keyword>
<comment type="caution">
    <text evidence="7">The sequence shown here is derived from an EMBL/GenBank/DDBJ whole genome shotgun (WGS) entry which is preliminary data.</text>
</comment>
<keyword evidence="2" id="KW-0645">Protease</keyword>
<dbReference type="Pfam" id="PF00877">
    <property type="entry name" value="NLPC_P60"/>
    <property type="match status" value="1"/>
</dbReference>
<comment type="similarity">
    <text evidence="1">Belongs to the peptidase C40 family.</text>
</comment>
<feature type="transmembrane region" description="Helical" evidence="5">
    <location>
        <begin position="57"/>
        <end position="81"/>
    </location>
</feature>
<dbReference type="HOGENOM" id="CLU_016043_12_1_9"/>
<evidence type="ECO:0000256" key="4">
    <source>
        <dbReference type="ARBA" id="ARBA00022807"/>
    </source>
</evidence>
<evidence type="ECO:0000256" key="3">
    <source>
        <dbReference type="ARBA" id="ARBA00022801"/>
    </source>
</evidence>
<dbReference type="Gene3D" id="3.90.1720.10">
    <property type="entry name" value="endopeptidase domain like (from Nostoc punctiforme)"/>
    <property type="match status" value="1"/>
</dbReference>
<gene>
    <name evidence="7" type="ORF">HMPREF9460_03596</name>
</gene>
<keyword evidence="5" id="KW-0472">Membrane</keyword>
<keyword evidence="5" id="KW-0812">Transmembrane</keyword>
<dbReference type="eggNOG" id="COG0791">
    <property type="taxonomic scope" value="Bacteria"/>
</dbReference>
<dbReference type="InterPro" id="IPR000064">
    <property type="entry name" value="NLP_P60_dom"/>
</dbReference>
<dbReference type="PROSITE" id="PS51935">
    <property type="entry name" value="NLPC_P60"/>
    <property type="match status" value="1"/>
</dbReference>
<name>A0A096B3E4_FLAPL</name>
<dbReference type="EMBL" id="ADLO01000107">
    <property type="protein sequence ID" value="KGF53605.1"/>
    <property type="molecule type" value="Genomic_DNA"/>
</dbReference>
<dbReference type="GO" id="GO:0008234">
    <property type="term" value="F:cysteine-type peptidase activity"/>
    <property type="evidence" value="ECO:0007669"/>
    <property type="project" value="UniProtKB-KW"/>
</dbReference>
<dbReference type="InterPro" id="IPR038765">
    <property type="entry name" value="Papain-like_cys_pep_sf"/>
</dbReference>
<dbReference type="PATRIC" id="fig|742738.3.peg.3705"/>
<feature type="domain" description="NlpC/P60" evidence="6">
    <location>
        <begin position="254"/>
        <end position="408"/>
    </location>
</feature>